<keyword evidence="2" id="KW-0472">Membrane</keyword>
<evidence type="ECO:0000313" key="3">
    <source>
        <dbReference type="EMBL" id="TGZ70821.1"/>
    </source>
</evidence>
<sequence length="150" mass="16619">MTKVGWAAVQIAHLTLINYLTSDEAERVLLVSLRYFFGSVADISSFVMSYFLLQQNNAQIGAATAAINRGSTTNETLTEEITNDWNFTEIPSAAKSFTVKDMPFFRNISLMLSLYGALFVILFQCGVPEPAAPMDEPEPEEKGEQCSYIS</sequence>
<dbReference type="GO" id="GO:0015293">
    <property type="term" value="F:symporter activity"/>
    <property type="evidence" value="ECO:0007669"/>
    <property type="project" value="InterPro"/>
</dbReference>
<accession>A0A4S2M3F3</accession>
<dbReference type="InterPro" id="IPR039672">
    <property type="entry name" value="MFS_2"/>
</dbReference>
<evidence type="ECO:0000256" key="1">
    <source>
        <dbReference type="ARBA" id="ARBA00008335"/>
    </source>
</evidence>
<proteinExistence type="inferred from homology"/>
<evidence type="ECO:0000256" key="2">
    <source>
        <dbReference type="SAM" id="Phobius"/>
    </source>
</evidence>
<feature type="transmembrane region" description="Helical" evidence="2">
    <location>
        <begin position="104"/>
        <end position="123"/>
    </location>
</feature>
<reference evidence="3 4" key="1">
    <citation type="journal article" date="2019" name="BMC Genomics">
        <title>New insights from Opisthorchis felineus genome: update on genomics of the epidemiologically important liver flukes.</title>
        <authorList>
            <person name="Ershov N.I."/>
            <person name="Mordvinov V.A."/>
            <person name="Prokhortchouk E.B."/>
            <person name="Pakharukova M.Y."/>
            <person name="Gunbin K.V."/>
            <person name="Ustyantsev K."/>
            <person name="Genaev M.A."/>
            <person name="Blinov A.G."/>
            <person name="Mazur A."/>
            <person name="Boulygina E."/>
            <person name="Tsygankova S."/>
            <person name="Khrameeva E."/>
            <person name="Chekanov N."/>
            <person name="Fan G."/>
            <person name="Xiao A."/>
            <person name="Zhang H."/>
            <person name="Xu X."/>
            <person name="Yang H."/>
            <person name="Solovyev V."/>
            <person name="Lee S.M."/>
            <person name="Liu X."/>
            <person name="Afonnikov D.A."/>
            <person name="Skryabin K.G."/>
        </authorList>
    </citation>
    <scope>NUCLEOTIDE SEQUENCE [LARGE SCALE GENOMIC DNA]</scope>
    <source>
        <strain evidence="3">AK-0245</strain>
        <tissue evidence="3">Whole organism</tissue>
    </source>
</reference>
<evidence type="ECO:0000313" key="4">
    <source>
        <dbReference type="Proteomes" id="UP000308267"/>
    </source>
</evidence>
<organism evidence="3 4">
    <name type="scientific">Opisthorchis felineus</name>
    <dbReference type="NCBI Taxonomy" id="147828"/>
    <lineage>
        <taxon>Eukaryota</taxon>
        <taxon>Metazoa</taxon>
        <taxon>Spiralia</taxon>
        <taxon>Lophotrochozoa</taxon>
        <taxon>Platyhelminthes</taxon>
        <taxon>Trematoda</taxon>
        <taxon>Digenea</taxon>
        <taxon>Opisthorchiida</taxon>
        <taxon>Opisthorchiata</taxon>
        <taxon>Opisthorchiidae</taxon>
        <taxon>Opisthorchis</taxon>
    </lineage>
</organism>
<dbReference type="Proteomes" id="UP000308267">
    <property type="component" value="Unassembled WGS sequence"/>
</dbReference>
<dbReference type="PANTHER" id="PTHR11328">
    <property type="entry name" value="MAJOR FACILITATOR SUPERFAMILY DOMAIN-CONTAINING PROTEIN"/>
    <property type="match status" value="1"/>
</dbReference>
<keyword evidence="2" id="KW-1133">Transmembrane helix</keyword>
<name>A0A4S2M3F3_OPIFE</name>
<dbReference type="PANTHER" id="PTHR11328:SF28">
    <property type="entry name" value="MAJOR FACILITATOR SUPERFAMILY DOMAIN-CONTAINING PROTEIN 12"/>
    <property type="match status" value="1"/>
</dbReference>
<keyword evidence="2" id="KW-0812">Transmembrane</keyword>
<keyword evidence="4" id="KW-1185">Reference proteome</keyword>
<dbReference type="AlphaFoldDB" id="A0A4S2M3F3"/>
<dbReference type="EMBL" id="SJOL01005098">
    <property type="protein sequence ID" value="TGZ70821.1"/>
    <property type="molecule type" value="Genomic_DNA"/>
</dbReference>
<gene>
    <name evidence="3" type="ORF">CRM22_002981</name>
</gene>
<dbReference type="GO" id="GO:0008643">
    <property type="term" value="P:carbohydrate transport"/>
    <property type="evidence" value="ECO:0007669"/>
    <property type="project" value="InterPro"/>
</dbReference>
<protein>
    <submittedName>
        <fullName evidence="3">Uncharacterized protein</fullName>
    </submittedName>
</protein>
<dbReference type="STRING" id="147828.A0A4S2M3F3"/>
<comment type="caution">
    <text evidence="3">The sequence shown here is derived from an EMBL/GenBank/DDBJ whole genome shotgun (WGS) entry which is preliminary data.</text>
</comment>
<dbReference type="OrthoDB" id="1730117at2759"/>
<comment type="similarity">
    <text evidence="1">Belongs to the major facilitator superfamily.</text>
</comment>
<dbReference type="GO" id="GO:0005886">
    <property type="term" value="C:plasma membrane"/>
    <property type="evidence" value="ECO:0007669"/>
    <property type="project" value="TreeGrafter"/>
</dbReference>